<protein>
    <submittedName>
        <fullName evidence="2">Uncharacterized protein</fullName>
    </submittedName>
</protein>
<dbReference type="AlphaFoldDB" id="A0A5F8H9P4"/>
<reference evidence="2" key="2">
    <citation type="submission" date="2025-08" db="UniProtKB">
        <authorList>
            <consortium name="Ensembl"/>
        </authorList>
    </citation>
    <scope>IDENTIFICATION</scope>
</reference>
<dbReference type="Bgee" id="ENSMODG00000037197">
    <property type="expression patterns" value="Expressed in spermatid and 18 other cell types or tissues"/>
</dbReference>
<feature type="region of interest" description="Disordered" evidence="1">
    <location>
        <begin position="1"/>
        <end position="108"/>
    </location>
</feature>
<evidence type="ECO:0000256" key="1">
    <source>
        <dbReference type="SAM" id="MobiDB-lite"/>
    </source>
</evidence>
<dbReference type="Proteomes" id="UP000002280">
    <property type="component" value="Unplaced"/>
</dbReference>
<proteinExistence type="predicted"/>
<evidence type="ECO:0000313" key="3">
    <source>
        <dbReference type="Proteomes" id="UP000002280"/>
    </source>
</evidence>
<reference evidence="2" key="1">
    <citation type="journal article" date="2007" name="Nature">
        <title>Genome of the marsupial Monodelphis domestica reveals innovation in non-coding sequences.</title>
        <authorList>
            <person name="Mikkelsen T.S."/>
            <person name="Wakefield M.J."/>
            <person name="Aken B."/>
            <person name="Amemiya C.T."/>
            <person name="Chang J.L."/>
            <person name="Duke S."/>
            <person name="Garber M."/>
            <person name="Gentles A.J."/>
            <person name="Goodstadt L."/>
            <person name="Heger A."/>
            <person name="Jurka J."/>
            <person name="Kamal M."/>
            <person name="Mauceli E."/>
            <person name="Searle S.M."/>
            <person name="Sharpe T."/>
            <person name="Baker M.L."/>
            <person name="Batzer M.A."/>
            <person name="Benos P.V."/>
            <person name="Belov K."/>
            <person name="Clamp M."/>
            <person name="Cook A."/>
            <person name="Cuff J."/>
            <person name="Das R."/>
            <person name="Davidow L."/>
            <person name="Deakin J.E."/>
            <person name="Fazzari M.J."/>
            <person name="Glass J.L."/>
            <person name="Grabherr M."/>
            <person name="Greally J.M."/>
            <person name="Gu W."/>
            <person name="Hore T.A."/>
            <person name="Huttley G.A."/>
            <person name="Kleber M."/>
            <person name="Jirtle R.L."/>
            <person name="Koina E."/>
            <person name="Lee J.T."/>
            <person name="Mahony S."/>
            <person name="Marra M.A."/>
            <person name="Miller R.D."/>
            <person name="Nicholls R.D."/>
            <person name="Oda M."/>
            <person name="Papenfuss A.T."/>
            <person name="Parra Z.E."/>
            <person name="Pollock D.D."/>
            <person name="Ray D.A."/>
            <person name="Schein J.E."/>
            <person name="Speed T.P."/>
            <person name="Thompson K."/>
            <person name="VandeBerg J.L."/>
            <person name="Wade C.M."/>
            <person name="Walker J.A."/>
            <person name="Waters P.D."/>
            <person name="Webber C."/>
            <person name="Weidman J.R."/>
            <person name="Xie X."/>
            <person name="Zody M.C."/>
            <person name="Baldwin J."/>
            <person name="Abdouelleil A."/>
            <person name="Abdulkadir J."/>
            <person name="Abebe A."/>
            <person name="Abera B."/>
            <person name="Abreu J."/>
            <person name="Acer S.C."/>
            <person name="Aftuck L."/>
            <person name="Alexander A."/>
            <person name="An P."/>
            <person name="Anderson E."/>
            <person name="Anderson S."/>
            <person name="Arachi H."/>
            <person name="Azer M."/>
            <person name="Bachantsang P."/>
            <person name="Barry A."/>
            <person name="Bayul T."/>
            <person name="Berlin A."/>
            <person name="Bessette D."/>
            <person name="Bloom T."/>
            <person name="Bloom T."/>
            <person name="Boguslavskiy L."/>
            <person name="Bonnet C."/>
            <person name="Boukhgalter B."/>
            <person name="Bourzgui I."/>
            <person name="Brown A."/>
            <person name="Cahill P."/>
            <person name="Channer S."/>
            <person name="Cheshatsang Y."/>
            <person name="Chuda L."/>
            <person name="Citroen M."/>
            <person name="Collymore A."/>
            <person name="Cooke P."/>
            <person name="Costello M."/>
            <person name="D'Aco K."/>
            <person name="Daza R."/>
            <person name="De Haan G."/>
            <person name="DeGray S."/>
            <person name="DeMaso C."/>
            <person name="Dhargay N."/>
            <person name="Dooley K."/>
            <person name="Dooley E."/>
            <person name="Doricent M."/>
            <person name="Dorje P."/>
            <person name="Dorjee K."/>
            <person name="Dupes A."/>
            <person name="Elong R."/>
            <person name="Falk J."/>
            <person name="Farina A."/>
            <person name="Faro S."/>
            <person name="Ferguson D."/>
            <person name="Fisher S."/>
            <person name="Foley C.D."/>
            <person name="Franke A."/>
            <person name="Friedrich D."/>
            <person name="Gadbois L."/>
            <person name="Gearin G."/>
            <person name="Gearin C.R."/>
            <person name="Giannoukos G."/>
            <person name="Goode T."/>
            <person name="Graham J."/>
            <person name="Grandbois E."/>
            <person name="Grewal S."/>
            <person name="Gyaltsen K."/>
            <person name="Hafez N."/>
            <person name="Hagos B."/>
            <person name="Hall J."/>
            <person name="Henson C."/>
            <person name="Hollinger A."/>
            <person name="Honan T."/>
            <person name="Huard M.D."/>
            <person name="Hughes L."/>
            <person name="Hurhula B."/>
            <person name="Husby M.E."/>
            <person name="Kamat A."/>
            <person name="Kanga B."/>
            <person name="Kashin S."/>
            <person name="Khazanovich D."/>
            <person name="Kisner P."/>
            <person name="Lance K."/>
            <person name="Lara M."/>
            <person name="Lee W."/>
            <person name="Lennon N."/>
            <person name="Letendre F."/>
            <person name="LeVine R."/>
            <person name="Lipovsky A."/>
            <person name="Liu X."/>
            <person name="Liu J."/>
            <person name="Liu S."/>
            <person name="Lokyitsang T."/>
            <person name="Lokyitsang Y."/>
            <person name="Lubonja R."/>
            <person name="Lui A."/>
            <person name="MacDonald P."/>
            <person name="Magnisalis V."/>
            <person name="Maru K."/>
            <person name="Matthews C."/>
            <person name="McCusker W."/>
            <person name="McDonough S."/>
            <person name="Mehta T."/>
            <person name="Meldrim J."/>
            <person name="Meneus L."/>
            <person name="Mihai O."/>
            <person name="Mihalev A."/>
            <person name="Mihova T."/>
            <person name="Mittelman R."/>
            <person name="Mlenga V."/>
            <person name="Montmayeur A."/>
            <person name="Mulrain L."/>
            <person name="Navidi A."/>
            <person name="Naylor J."/>
            <person name="Negash T."/>
            <person name="Nguyen T."/>
            <person name="Nguyen N."/>
            <person name="Nicol R."/>
            <person name="Norbu C."/>
            <person name="Norbu N."/>
            <person name="Novod N."/>
            <person name="O'Neill B."/>
            <person name="Osman S."/>
            <person name="Markiewicz E."/>
            <person name="Oyono O.L."/>
            <person name="Patti C."/>
            <person name="Phunkhang P."/>
            <person name="Pierre F."/>
            <person name="Priest M."/>
            <person name="Raghuraman S."/>
            <person name="Rege F."/>
            <person name="Reyes R."/>
            <person name="Rise C."/>
            <person name="Rogov P."/>
            <person name="Ross K."/>
            <person name="Ryan E."/>
            <person name="Settipalli S."/>
            <person name="Shea T."/>
            <person name="Sherpa N."/>
            <person name="Shi L."/>
            <person name="Shih D."/>
            <person name="Sparrow T."/>
            <person name="Spaulding J."/>
            <person name="Stalker J."/>
            <person name="Stange-Thomann N."/>
            <person name="Stavropoulos S."/>
            <person name="Stone C."/>
            <person name="Strader C."/>
            <person name="Tesfaye S."/>
            <person name="Thomson T."/>
            <person name="Thoulutsang Y."/>
            <person name="Thoulutsang D."/>
            <person name="Topham K."/>
            <person name="Topping I."/>
            <person name="Tsamla T."/>
            <person name="Vassiliev H."/>
            <person name="Vo A."/>
            <person name="Wangchuk T."/>
            <person name="Wangdi T."/>
            <person name="Weiand M."/>
            <person name="Wilkinson J."/>
            <person name="Wilson A."/>
            <person name="Yadav S."/>
            <person name="Young G."/>
            <person name="Yu Q."/>
            <person name="Zembek L."/>
            <person name="Zhong D."/>
            <person name="Zimmer A."/>
            <person name="Zwirko Z."/>
            <person name="Jaffe D.B."/>
            <person name="Alvarez P."/>
            <person name="Brockman W."/>
            <person name="Butler J."/>
            <person name="Chin C."/>
            <person name="Gnerre S."/>
            <person name="MacCallum I."/>
            <person name="Graves J.A."/>
            <person name="Ponting C.P."/>
            <person name="Breen M."/>
            <person name="Samollow P.B."/>
            <person name="Lander E.S."/>
            <person name="Lindblad-Toh K."/>
        </authorList>
    </citation>
    <scope>NUCLEOTIDE SEQUENCE [LARGE SCALE GENOMIC DNA]</scope>
</reference>
<name>A0A5F8H9P4_MONDO</name>
<evidence type="ECO:0000313" key="2">
    <source>
        <dbReference type="Ensembl" id="ENSMODP00000056572.1"/>
    </source>
</evidence>
<keyword evidence="3" id="KW-1185">Reference proteome</keyword>
<accession>A0A5F8H9P4</accession>
<dbReference type="InParanoid" id="A0A5F8H9P4"/>
<feature type="compositionally biased region" description="Pro residues" evidence="1">
    <location>
        <begin position="36"/>
        <end position="45"/>
    </location>
</feature>
<feature type="compositionally biased region" description="Acidic residues" evidence="1">
    <location>
        <begin position="74"/>
        <end position="89"/>
    </location>
</feature>
<dbReference type="Ensembl" id="ENSMODT00000065747.1">
    <property type="protein sequence ID" value="ENSMODP00000056572.1"/>
    <property type="gene ID" value="ENSMODG00000037197.1"/>
</dbReference>
<reference evidence="2" key="3">
    <citation type="submission" date="2025-09" db="UniProtKB">
        <authorList>
            <consortium name="Ensembl"/>
        </authorList>
    </citation>
    <scope>IDENTIFICATION</scope>
</reference>
<sequence length="170" mass="17379">MGGKALNARISSPSAPSHGQAPSGLSTVAGTEAELPTPPLPPQPPASETSLSDSSDSEDEVLSPGAPLTLQAEAVEEEDAVDSGPDEPPDAPRTPVRPFHLRGTSPTFSLRSHSIFGVSSPCSPTQTPSQQHQPLGCSMNKTLPLPAPGSFTGCPSGLELKLSLLTRLAA</sequence>
<organism evidence="2 3">
    <name type="scientific">Monodelphis domestica</name>
    <name type="common">Gray short-tailed opossum</name>
    <dbReference type="NCBI Taxonomy" id="13616"/>
    <lineage>
        <taxon>Eukaryota</taxon>
        <taxon>Metazoa</taxon>
        <taxon>Chordata</taxon>
        <taxon>Craniata</taxon>
        <taxon>Vertebrata</taxon>
        <taxon>Euteleostomi</taxon>
        <taxon>Mammalia</taxon>
        <taxon>Metatheria</taxon>
        <taxon>Didelphimorphia</taxon>
        <taxon>Didelphidae</taxon>
        <taxon>Monodelphis</taxon>
    </lineage>
</organism>